<dbReference type="EMBL" id="CAJNJA010031270">
    <property type="protein sequence ID" value="CAE7655263.1"/>
    <property type="molecule type" value="Genomic_DNA"/>
</dbReference>
<accession>A0A812W2A5</accession>
<evidence type="ECO:0000256" key="1">
    <source>
        <dbReference type="SAM" id="MobiDB-lite"/>
    </source>
</evidence>
<name>A0A812W2A5_9DINO</name>
<feature type="region of interest" description="Disordered" evidence="1">
    <location>
        <begin position="18"/>
        <end position="181"/>
    </location>
</feature>
<feature type="region of interest" description="Disordered" evidence="1">
    <location>
        <begin position="354"/>
        <end position="379"/>
    </location>
</feature>
<keyword evidence="3" id="KW-1185">Reference proteome</keyword>
<evidence type="ECO:0000313" key="2">
    <source>
        <dbReference type="EMBL" id="CAE7655263.1"/>
    </source>
</evidence>
<dbReference type="Proteomes" id="UP000601435">
    <property type="component" value="Unassembled WGS sequence"/>
</dbReference>
<feature type="region of interest" description="Disordered" evidence="1">
    <location>
        <begin position="196"/>
        <end position="223"/>
    </location>
</feature>
<evidence type="ECO:0000313" key="3">
    <source>
        <dbReference type="Proteomes" id="UP000601435"/>
    </source>
</evidence>
<organism evidence="2 3">
    <name type="scientific">Symbiodinium necroappetens</name>
    <dbReference type="NCBI Taxonomy" id="1628268"/>
    <lineage>
        <taxon>Eukaryota</taxon>
        <taxon>Sar</taxon>
        <taxon>Alveolata</taxon>
        <taxon>Dinophyceae</taxon>
        <taxon>Suessiales</taxon>
        <taxon>Symbiodiniaceae</taxon>
        <taxon>Symbiodinium</taxon>
    </lineage>
</organism>
<dbReference type="OrthoDB" id="444108at2759"/>
<reference evidence="2" key="1">
    <citation type="submission" date="2021-02" db="EMBL/GenBank/DDBJ databases">
        <authorList>
            <person name="Dougan E. K."/>
            <person name="Rhodes N."/>
            <person name="Thang M."/>
            <person name="Chan C."/>
        </authorList>
    </citation>
    <scope>NUCLEOTIDE SEQUENCE</scope>
</reference>
<protein>
    <submittedName>
        <fullName evidence="2">Uncharacterized protein</fullName>
    </submittedName>
</protein>
<feature type="compositionally biased region" description="Basic residues" evidence="1">
    <location>
        <begin position="364"/>
        <end position="373"/>
    </location>
</feature>
<sequence length="489" mass="52415">MLRRPATCDIEDMTRKLRSEVETQPGSDGTVVHMQVDNEPAAETPKESVPAGVPAETSTKESVPAGVPVETSTKESVPAGAEETSTEESVPTGAVETTKESVPAGGVETTKESEPAGAVETTKESVPAGAVETSTKESVPAGVPAETSTKESVPAGVPVETSTKESVPAGAEETSTKESVPAGVKVETCAPAGAVQPLKAVKKEPGVKPDRQNESEEDRRTREAHNSYMRYYRSLRSPNCPPEVRAKALLPNGQKRSTSVMHGVAIADDIRASKKAMDPSGQGRWWKVHPDQPKNEDWELYKCFDSREEVSESEDELQFGVHADVGLDHEGTAGVLWLAFTWDLNLSAALPNPNNATNHLQNPKPKRTAKAKSAKPAPQEAVDLLAKGTQRIIEADGMENMLRTGGMGDAFAKAMVADMQSDINKMKQHHARLQQAATDKVGDKEMEKLNEQLKASYAVYDEKMKSVKRALRPAPKAKAKGKAQAKAAA</sequence>
<comment type="caution">
    <text evidence="2">The sequence shown here is derived from an EMBL/GenBank/DDBJ whole genome shotgun (WGS) entry which is preliminary data.</text>
</comment>
<proteinExistence type="predicted"/>
<gene>
    <name evidence="2" type="ORF">SNEC2469_LOCUS18543</name>
</gene>
<feature type="compositionally biased region" description="Basic and acidic residues" evidence="1">
    <location>
        <begin position="201"/>
        <end position="223"/>
    </location>
</feature>
<dbReference type="AlphaFoldDB" id="A0A812W2A5"/>